<feature type="compositionally biased region" description="Low complexity" evidence="1">
    <location>
        <begin position="12"/>
        <end position="22"/>
    </location>
</feature>
<evidence type="ECO:0000313" key="2">
    <source>
        <dbReference type="EMBL" id="KIH50746.1"/>
    </source>
</evidence>
<sequence>MAKQLGEVEATAQQHHAQAALQGRSNSTYTVPAMTEQHQCSCWCCCNGTAAPPATAQLTSDKRNVAVFCDKTPELANSGRESLDCT</sequence>
<reference evidence="2 3" key="1">
    <citation type="submission" date="2013-12" db="EMBL/GenBank/DDBJ databases">
        <title>Draft genome of the parsitic nematode Ancylostoma duodenale.</title>
        <authorList>
            <person name="Mitreva M."/>
        </authorList>
    </citation>
    <scope>NUCLEOTIDE SEQUENCE [LARGE SCALE GENOMIC DNA]</scope>
    <source>
        <strain evidence="2 3">Zhejiang</strain>
    </source>
</reference>
<dbReference type="Proteomes" id="UP000054047">
    <property type="component" value="Unassembled WGS sequence"/>
</dbReference>
<gene>
    <name evidence="2" type="ORF">ANCDUO_19173</name>
</gene>
<protein>
    <submittedName>
        <fullName evidence="2">Uncharacterized protein</fullName>
    </submittedName>
</protein>
<dbReference type="EMBL" id="KN748791">
    <property type="protein sequence ID" value="KIH50746.1"/>
    <property type="molecule type" value="Genomic_DNA"/>
</dbReference>
<name>A0A0C2G112_9BILA</name>
<evidence type="ECO:0000256" key="1">
    <source>
        <dbReference type="SAM" id="MobiDB-lite"/>
    </source>
</evidence>
<dbReference type="AlphaFoldDB" id="A0A0C2G112"/>
<keyword evidence="3" id="KW-1185">Reference proteome</keyword>
<proteinExistence type="predicted"/>
<feature type="region of interest" description="Disordered" evidence="1">
    <location>
        <begin position="1"/>
        <end position="24"/>
    </location>
</feature>
<evidence type="ECO:0000313" key="3">
    <source>
        <dbReference type="Proteomes" id="UP000054047"/>
    </source>
</evidence>
<organism evidence="2 3">
    <name type="scientific">Ancylostoma duodenale</name>
    <dbReference type="NCBI Taxonomy" id="51022"/>
    <lineage>
        <taxon>Eukaryota</taxon>
        <taxon>Metazoa</taxon>
        <taxon>Ecdysozoa</taxon>
        <taxon>Nematoda</taxon>
        <taxon>Chromadorea</taxon>
        <taxon>Rhabditida</taxon>
        <taxon>Rhabditina</taxon>
        <taxon>Rhabditomorpha</taxon>
        <taxon>Strongyloidea</taxon>
        <taxon>Ancylostomatidae</taxon>
        <taxon>Ancylostomatinae</taxon>
        <taxon>Ancylostoma</taxon>
    </lineage>
</organism>
<accession>A0A0C2G112</accession>